<sequence>MYRGALNALEGVQDAPVVSSEERPVLRRPRLGMGEPDDSGVVFGACPRRRQRPPSP</sequence>
<organism evidence="2 3">
    <name type="scientific">Corynebacterium rouxii</name>
    <dbReference type="NCBI Taxonomy" id="2719119"/>
    <lineage>
        <taxon>Bacteria</taxon>
        <taxon>Bacillati</taxon>
        <taxon>Actinomycetota</taxon>
        <taxon>Actinomycetes</taxon>
        <taxon>Mycobacteriales</taxon>
        <taxon>Corynebacteriaceae</taxon>
        <taxon>Corynebacterium</taxon>
    </lineage>
</organism>
<dbReference type="Proteomes" id="UP001265983">
    <property type="component" value="Unassembled WGS sequence"/>
</dbReference>
<protein>
    <submittedName>
        <fullName evidence="2">Uncharacterized protein</fullName>
    </submittedName>
</protein>
<evidence type="ECO:0000256" key="1">
    <source>
        <dbReference type="SAM" id="MobiDB-lite"/>
    </source>
</evidence>
<comment type="caution">
    <text evidence="2">The sequence shown here is derived from an EMBL/GenBank/DDBJ whole genome shotgun (WGS) entry which is preliminary data.</text>
</comment>
<evidence type="ECO:0000313" key="3">
    <source>
        <dbReference type="Proteomes" id="UP001265983"/>
    </source>
</evidence>
<dbReference type="RefSeq" id="WP_315642979.1">
    <property type="nucleotide sequence ID" value="NZ_JARUHM010000001.1"/>
</dbReference>
<name>A0ABU3PJD5_9CORY</name>
<feature type="region of interest" description="Disordered" evidence="1">
    <location>
        <begin position="1"/>
        <end position="56"/>
    </location>
</feature>
<feature type="compositionally biased region" description="Basic residues" evidence="1">
    <location>
        <begin position="47"/>
        <end position="56"/>
    </location>
</feature>
<dbReference type="EMBL" id="JARUHM010000001">
    <property type="protein sequence ID" value="MDT9409951.1"/>
    <property type="molecule type" value="Genomic_DNA"/>
</dbReference>
<proteinExistence type="predicted"/>
<gene>
    <name evidence="2" type="ORF">P8T80_00845</name>
</gene>
<accession>A0ABU3PJD5</accession>
<keyword evidence="3" id="KW-1185">Reference proteome</keyword>
<evidence type="ECO:0000313" key="2">
    <source>
        <dbReference type="EMBL" id="MDT9409951.1"/>
    </source>
</evidence>
<reference evidence="2 3" key="1">
    <citation type="submission" date="2023-03" db="EMBL/GenBank/DDBJ databases">
        <title>Whole genome sequence of the first Corynebacterium rouxii strains isolated in Brazil: a recent member of Corynebacterium diphtheriae complex.</title>
        <authorList>
            <person name="Vieira V."/>
            <person name="Ramos J.N."/>
            <person name="Araujo M.R.B."/>
            <person name="Baio P.V."/>
            <person name="Sant'Anna L.O."/>
            <person name="Veras J.F.C."/>
            <person name="Vieira E.M.D."/>
            <person name="Sousa M.A.B."/>
            <person name="Camargo C.H."/>
            <person name="Sacchi C.T."/>
            <person name="Campos K.R."/>
            <person name="Santos M.B.N."/>
            <person name="Bokermann S."/>
            <person name="Alvim L.B."/>
            <person name="Santos L.S."/>
            <person name="Mattos-Guaraldi A.L."/>
        </authorList>
    </citation>
    <scope>NUCLEOTIDE SEQUENCE [LARGE SCALE GENOMIC DNA]</scope>
    <source>
        <strain evidence="2 3">70862</strain>
    </source>
</reference>